<sequence length="417" mass="47220">MPFFRNDRGGSSHFNRGYSGNNYRYDPFKRKDTPSWRIGGFDSHNWNSQNYTSTFPDQNEIRFALLHPENRDNRGNHYRDIRERDNQPLKSNLRVNAVYIQEESVLDISIFYSKGTCYSTVSNSPSFESMWWVVDDFDIADIEADIMGRLRYDMGLAFEPLLEEDGLAKNIRLEDPEWSFWRKQGTWEVCPRYSAKLKVKKEGSNPATSPTSEIRDTSINSKNGAPGGSSASDKSKGNARPQTDNKGLTFPWNGGKTENAMASGKEAANGDKNPFLNSRSTIKIENRKSSWEFVDRAIERHTGMTVEVESKHEGEPETEPKTDKFQGKGKRFNKKKHRGPREKKEAVEKSEGVSERSGDVKPVEKQNHILHPKDGNTEQIPQQSSGKPIDDKGRSSSGVGKDSVGVTARLRDGDKKE</sequence>
<dbReference type="Proteomes" id="UP001201980">
    <property type="component" value="Unassembled WGS sequence"/>
</dbReference>
<feature type="compositionally biased region" description="Polar residues" evidence="1">
    <location>
        <begin position="377"/>
        <end position="386"/>
    </location>
</feature>
<feature type="compositionally biased region" description="Low complexity" evidence="1">
    <location>
        <begin position="395"/>
        <end position="406"/>
    </location>
</feature>
<dbReference type="EMBL" id="JAKWBI020000101">
    <property type="protein sequence ID" value="KAJ2902809.1"/>
    <property type="molecule type" value="Genomic_DNA"/>
</dbReference>
<gene>
    <name evidence="2" type="ORF">MKZ38_000090</name>
</gene>
<feature type="compositionally biased region" description="Basic and acidic residues" evidence="1">
    <location>
        <begin position="301"/>
        <end position="326"/>
    </location>
</feature>
<keyword evidence="3" id="KW-1185">Reference proteome</keyword>
<accession>A0AAD5RRW5</accession>
<evidence type="ECO:0000313" key="2">
    <source>
        <dbReference type="EMBL" id="KAJ2902809.1"/>
    </source>
</evidence>
<protein>
    <submittedName>
        <fullName evidence="2">Uncharacterized protein</fullName>
    </submittedName>
</protein>
<feature type="compositionally biased region" description="Basic and acidic residues" evidence="1">
    <location>
        <begin position="342"/>
        <end position="376"/>
    </location>
</feature>
<proteinExistence type="predicted"/>
<feature type="compositionally biased region" description="Polar residues" evidence="1">
    <location>
        <begin position="205"/>
        <end position="223"/>
    </location>
</feature>
<comment type="caution">
    <text evidence="2">The sequence shown here is derived from an EMBL/GenBank/DDBJ whole genome shotgun (WGS) entry which is preliminary data.</text>
</comment>
<feature type="region of interest" description="Disordered" evidence="1">
    <location>
        <begin position="200"/>
        <end position="281"/>
    </location>
</feature>
<evidence type="ECO:0000313" key="3">
    <source>
        <dbReference type="Proteomes" id="UP001201980"/>
    </source>
</evidence>
<feature type="region of interest" description="Disordered" evidence="1">
    <location>
        <begin position="301"/>
        <end position="417"/>
    </location>
</feature>
<reference evidence="2" key="1">
    <citation type="submission" date="2022-07" db="EMBL/GenBank/DDBJ databases">
        <title>Draft genome sequence of Zalerion maritima ATCC 34329, a (micro)plastics degrading marine fungus.</title>
        <authorList>
            <person name="Paco A."/>
            <person name="Goncalves M.F.M."/>
            <person name="Rocha-Santos T.A.P."/>
            <person name="Alves A."/>
        </authorList>
    </citation>
    <scope>NUCLEOTIDE SEQUENCE</scope>
    <source>
        <strain evidence="2">ATCC 34329</strain>
    </source>
</reference>
<dbReference type="AlphaFoldDB" id="A0AAD5RRW5"/>
<organism evidence="2 3">
    <name type="scientific">Zalerion maritima</name>
    <dbReference type="NCBI Taxonomy" id="339359"/>
    <lineage>
        <taxon>Eukaryota</taxon>
        <taxon>Fungi</taxon>
        <taxon>Dikarya</taxon>
        <taxon>Ascomycota</taxon>
        <taxon>Pezizomycotina</taxon>
        <taxon>Sordariomycetes</taxon>
        <taxon>Lulworthiomycetidae</taxon>
        <taxon>Lulworthiales</taxon>
        <taxon>Lulworthiaceae</taxon>
        <taxon>Zalerion</taxon>
    </lineage>
</organism>
<evidence type="ECO:0000256" key="1">
    <source>
        <dbReference type="SAM" id="MobiDB-lite"/>
    </source>
</evidence>
<feature type="compositionally biased region" description="Basic residues" evidence="1">
    <location>
        <begin position="327"/>
        <end position="341"/>
    </location>
</feature>
<name>A0AAD5RRW5_9PEZI</name>